<feature type="region of interest" description="Disordered" evidence="1">
    <location>
        <begin position="100"/>
        <end position="122"/>
    </location>
</feature>
<sequence length="122" mass="14344">MARTKRETTQSKHIRMMIGLGFKSGIRNYATYLHKLEYSKRWNKLHHKAICAASHKYYVKIQAELGNQGRLTRPLYAMNHAAEKIQKRKDRANEAREKLFRLQRLRPNRHGGRSTSPLTISK</sequence>
<evidence type="ECO:0000313" key="2">
    <source>
        <dbReference type="EMBL" id="KKL76786.1"/>
    </source>
</evidence>
<name>A0A0F9FEE5_9ZZZZ</name>
<accession>A0A0F9FEE5</accession>
<organism evidence="2">
    <name type="scientific">marine sediment metagenome</name>
    <dbReference type="NCBI Taxonomy" id="412755"/>
    <lineage>
        <taxon>unclassified sequences</taxon>
        <taxon>metagenomes</taxon>
        <taxon>ecological metagenomes</taxon>
    </lineage>
</organism>
<feature type="compositionally biased region" description="Polar residues" evidence="1">
    <location>
        <begin position="113"/>
        <end position="122"/>
    </location>
</feature>
<proteinExistence type="predicted"/>
<protein>
    <submittedName>
        <fullName evidence="2">Uncharacterized protein</fullName>
    </submittedName>
</protein>
<comment type="caution">
    <text evidence="2">The sequence shown here is derived from an EMBL/GenBank/DDBJ whole genome shotgun (WGS) entry which is preliminary data.</text>
</comment>
<dbReference type="AlphaFoldDB" id="A0A0F9FEE5"/>
<gene>
    <name evidence="2" type="ORF">LCGC14_2041390</name>
</gene>
<feature type="compositionally biased region" description="Basic residues" evidence="1">
    <location>
        <begin position="101"/>
        <end position="112"/>
    </location>
</feature>
<evidence type="ECO:0000256" key="1">
    <source>
        <dbReference type="SAM" id="MobiDB-lite"/>
    </source>
</evidence>
<dbReference type="EMBL" id="LAZR01023943">
    <property type="protein sequence ID" value="KKL76786.1"/>
    <property type="molecule type" value="Genomic_DNA"/>
</dbReference>
<reference evidence="2" key="1">
    <citation type="journal article" date="2015" name="Nature">
        <title>Complex archaea that bridge the gap between prokaryotes and eukaryotes.</title>
        <authorList>
            <person name="Spang A."/>
            <person name="Saw J.H."/>
            <person name="Jorgensen S.L."/>
            <person name="Zaremba-Niedzwiedzka K."/>
            <person name="Martijn J."/>
            <person name="Lind A.E."/>
            <person name="van Eijk R."/>
            <person name="Schleper C."/>
            <person name="Guy L."/>
            <person name="Ettema T.J."/>
        </authorList>
    </citation>
    <scope>NUCLEOTIDE SEQUENCE</scope>
</reference>